<dbReference type="AlphaFoldDB" id="A0AAP8PNC7"/>
<evidence type="ECO:0000256" key="2">
    <source>
        <dbReference type="ARBA" id="ARBA00022448"/>
    </source>
</evidence>
<dbReference type="EMBL" id="PPQW01000056">
    <property type="protein sequence ID" value="PNZ66613.1"/>
    <property type="molecule type" value="Genomic_DNA"/>
</dbReference>
<dbReference type="GO" id="GO:0009401">
    <property type="term" value="P:phosphoenolpyruvate-dependent sugar phosphotransferase system"/>
    <property type="evidence" value="ECO:0007669"/>
    <property type="project" value="UniProtKB-KW"/>
</dbReference>
<keyword evidence="3" id="KW-0963">Cytoplasm</keyword>
<evidence type="ECO:0000256" key="1">
    <source>
        <dbReference type="ARBA" id="ARBA00004496"/>
    </source>
</evidence>
<sequence>MEKLILVSHGTLCEGMKNSIEMILGPQDQIYTVSLLPEEGPEDFERQLKAHIEPDDDVTIFADLLGGTPANVISKQLMTGATYDVYAGMNLPMIVSYINGQMLGEQPDYVAKAQEGVVHINALLSSTDEDDE</sequence>
<evidence type="ECO:0000259" key="8">
    <source>
        <dbReference type="PROSITE" id="PS51096"/>
    </source>
</evidence>
<dbReference type="CDD" id="cd00006">
    <property type="entry name" value="PTS_IIA_man"/>
    <property type="match status" value="1"/>
</dbReference>
<dbReference type="SUPFAM" id="SSF53062">
    <property type="entry name" value="PTS system fructose IIA component-like"/>
    <property type="match status" value="1"/>
</dbReference>
<dbReference type="GO" id="GO:0016301">
    <property type="term" value="F:kinase activity"/>
    <property type="evidence" value="ECO:0007669"/>
    <property type="project" value="UniProtKB-KW"/>
</dbReference>
<dbReference type="Pfam" id="PF03610">
    <property type="entry name" value="EIIA-man"/>
    <property type="match status" value="1"/>
</dbReference>
<evidence type="ECO:0000256" key="7">
    <source>
        <dbReference type="ARBA" id="ARBA00022777"/>
    </source>
</evidence>
<evidence type="ECO:0000256" key="6">
    <source>
        <dbReference type="ARBA" id="ARBA00022683"/>
    </source>
</evidence>
<feature type="domain" description="PTS EIIA type-4" evidence="8">
    <location>
        <begin position="1"/>
        <end position="117"/>
    </location>
</feature>
<dbReference type="PANTHER" id="PTHR33799:SF1">
    <property type="entry name" value="PTS SYSTEM MANNOSE-SPECIFIC EIIAB COMPONENT-RELATED"/>
    <property type="match status" value="1"/>
</dbReference>
<dbReference type="InterPro" id="IPR004701">
    <property type="entry name" value="PTS_EIIA_man-typ"/>
</dbReference>
<dbReference type="InterPro" id="IPR051471">
    <property type="entry name" value="Bacterial_PTS_sugar_comp"/>
</dbReference>
<dbReference type="InterPro" id="IPR036662">
    <property type="entry name" value="PTS_EIIA_man-typ_sf"/>
</dbReference>
<keyword evidence="6" id="KW-0598">Phosphotransferase system</keyword>
<dbReference type="Proteomes" id="UP000242470">
    <property type="component" value="Unassembled WGS sequence"/>
</dbReference>
<dbReference type="Gene3D" id="3.40.50.510">
    <property type="entry name" value="Phosphotransferase system, mannose-type IIA component"/>
    <property type="match status" value="1"/>
</dbReference>
<keyword evidence="7" id="KW-0418">Kinase</keyword>
<reference evidence="9 10" key="1">
    <citation type="submission" date="2017-08" db="EMBL/GenBank/DDBJ databases">
        <title>Draft genome sequences of 64 type strains of genus Staph aureus.</title>
        <authorList>
            <person name="Cole K."/>
            <person name="Golubchik T."/>
            <person name="Russell J."/>
            <person name="Foster D."/>
            <person name="Llewelyn M."/>
            <person name="Wilson D."/>
            <person name="Crook D."/>
            <person name="Paul J."/>
        </authorList>
    </citation>
    <scope>NUCLEOTIDE SEQUENCE [LARGE SCALE GENOMIC DNA]</scope>
    <source>
        <strain evidence="9 10">NCTC 12101</strain>
    </source>
</reference>
<protein>
    <submittedName>
        <fullName evidence="9">PTS fructose transporter subunit IIA</fullName>
    </submittedName>
</protein>
<dbReference type="InterPro" id="IPR033887">
    <property type="entry name" value="PTS_IIA_man"/>
</dbReference>
<evidence type="ECO:0000256" key="5">
    <source>
        <dbReference type="ARBA" id="ARBA00022679"/>
    </source>
</evidence>
<dbReference type="GeneID" id="64981034"/>
<evidence type="ECO:0000313" key="9">
    <source>
        <dbReference type="EMBL" id="PNZ66613.1"/>
    </source>
</evidence>
<evidence type="ECO:0000256" key="3">
    <source>
        <dbReference type="ARBA" id="ARBA00022490"/>
    </source>
</evidence>
<dbReference type="PROSITE" id="PS51096">
    <property type="entry name" value="PTS_EIIA_TYPE_4"/>
    <property type="match status" value="1"/>
</dbReference>
<name>A0AAP8PNC7_9STAP</name>
<keyword evidence="4" id="KW-0762">Sugar transport</keyword>
<gene>
    <name evidence="9" type="ORF">CD158_08015</name>
</gene>
<comment type="subcellular location">
    <subcellularLocation>
        <location evidence="1">Cytoplasm</location>
    </subcellularLocation>
</comment>
<accession>A0AAP8PNC7</accession>
<proteinExistence type="predicted"/>
<keyword evidence="2" id="KW-0813">Transport</keyword>
<organism evidence="9 10">
    <name type="scientific">Staphylococcus auricularis</name>
    <dbReference type="NCBI Taxonomy" id="29379"/>
    <lineage>
        <taxon>Bacteria</taxon>
        <taxon>Bacillati</taxon>
        <taxon>Bacillota</taxon>
        <taxon>Bacilli</taxon>
        <taxon>Bacillales</taxon>
        <taxon>Staphylococcaceae</taxon>
        <taxon>Staphylococcus</taxon>
    </lineage>
</organism>
<keyword evidence="5" id="KW-0808">Transferase</keyword>
<evidence type="ECO:0000313" key="10">
    <source>
        <dbReference type="Proteomes" id="UP000242470"/>
    </source>
</evidence>
<evidence type="ECO:0000256" key="4">
    <source>
        <dbReference type="ARBA" id="ARBA00022597"/>
    </source>
</evidence>
<dbReference type="GO" id="GO:0016020">
    <property type="term" value="C:membrane"/>
    <property type="evidence" value="ECO:0007669"/>
    <property type="project" value="InterPro"/>
</dbReference>
<dbReference type="PANTHER" id="PTHR33799">
    <property type="entry name" value="PTS PERMEASE-RELATED-RELATED"/>
    <property type="match status" value="1"/>
</dbReference>
<dbReference type="GO" id="GO:0005737">
    <property type="term" value="C:cytoplasm"/>
    <property type="evidence" value="ECO:0007669"/>
    <property type="project" value="UniProtKB-SubCell"/>
</dbReference>
<comment type="caution">
    <text evidence="9">The sequence shown here is derived from an EMBL/GenBank/DDBJ whole genome shotgun (WGS) entry which is preliminary data.</text>
</comment>
<dbReference type="RefSeq" id="WP_059106976.1">
    <property type="nucleotide sequence ID" value="NZ_AP024589.1"/>
</dbReference>